<protein>
    <recommendedName>
        <fullName evidence="8">Major facilitator superfamily (MFS) profile domain-containing protein</fullName>
    </recommendedName>
</protein>
<accession>A0A8H3DA52</accession>
<keyword evidence="3 7" id="KW-0812">Transmembrane</keyword>
<dbReference type="InterPro" id="IPR020846">
    <property type="entry name" value="MFS_dom"/>
</dbReference>
<dbReference type="EMBL" id="CAJMXA010003771">
    <property type="protein sequence ID" value="CAE6514752.1"/>
    <property type="molecule type" value="Genomic_DNA"/>
</dbReference>
<evidence type="ECO:0000256" key="2">
    <source>
        <dbReference type="ARBA" id="ARBA00022448"/>
    </source>
</evidence>
<dbReference type="InterPro" id="IPR036259">
    <property type="entry name" value="MFS_trans_sf"/>
</dbReference>
<comment type="caution">
    <text evidence="9">The sequence shown here is derived from an EMBL/GenBank/DDBJ whole genome shotgun (WGS) entry which is preliminary data.</text>
</comment>
<feature type="compositionally biased region" description="Polar residues" evidence="6">
    <location>
        <begin position="63"/>
        <end position="73"/>
    </location>
</feature>
<feature type="non-terminal residue" evidence="9">
    <location>
        <position position="1"/>
    </location>
</feature>
<feature type="compositionally biased region" description="Basic and acidic residues" evidence="6">
    <location>
        <begin position="462"/>
        <end position="491"/>
    </location>
</feature>
<feature type="region of interest" description="Disordered" evidence="6">
    <location>
        <begin position="32"/>
        <end position="75"/>
    </location>
</feature>
<feature type="transmembrane region" description="Helical" evidence="7">
    <location>
        <begin position="548"/>
        <end position="570"/>
    </location>
</feature>
<dbReference type="GO" id="GO:0022857">
    <property type="term" value="F:transmembrane transporter activity"/>
    <property type="evidence" value="ECO:0007669"/>
    <property type="project" value="InterPro"/>
</dbReference>
<evidence type="ECO:0000256" key="6">
    <source>
        <dbReference type="SAM" id="MobiDB-lite"/>
    </source>
</evidence>
<feature type="region of interest" description="Disordered" evidence="6">
    <location>
        <begin position="450"/>
        <end position="491"/>
    </location>
</feature>
<dbReference type="AlphaFoldDB" id="A0A8H3DA52"/>
<gene>
    <name evidence="9" type="ORF">RDB_LOCUS134218</name>
</gene>
<dbReference type="PANTHER" id="PTHR23502:SF51">
    <property type="entry name" value="QUINIDINE RESISTANCE PROTEIN 1-RELATED"/>
    <property type="match status" value="1"/>
</dbReference>
<feature type="domain" description="Major facilitator superfamily (MFS) profile" evidence="8">
    <location>
        <begin position="93"/>
        <end position="637"/>
    </location>
</feature>
<dbReference type="Gene3D" id="1.20.1720.10">
    <property type="entry name" value="Multidrug resistance protein D"/>
    <property type="match status" value="1"/>
</dbReference>
<dbReference type="GO" id="GO:0005886">
    <property type="term" value="C:plasma membrane"/>
    <property type="evidence" value="ECO:0007669"/>
    <property type="project" value="TreeGrafter"/>
</dbReference>
<feature type="transmembrane region" description="Helical" evidence="7">
    <location>
        <begin position="615"/>
        <end position="636"/>
    </location>
</feature>
<evidence type="ECO:0000313" key="9">
    <source>
        <dbReference type="EMBL" id="CAE6514752.1"/>
    </source>
</evidence>
<dbReference type="SUPFAM" id="SSF103473">
    <property type="entry name" value="MFS general substrate transporter"/>
    <property type="match status" value="2"/>
</dbReference>
<comment type="subcellular location">
    <subcellularLocation>
        <location evidence="1">Membrane</location>
        <topology evidence="1">Multi-pass membrane protein</topology>
    </subcellularLocation>
</comment>
<evidence type="ECO:0000313" key="10">
    <source>
        <dbReference type="Proteomes" id="UP000663853"/>
    </source>
</evidence>
<evidence type="ECO:0000256" key="7">
    <source>
        <dbReference type="SAM" id="Phobius"/>
    </source>
</evidence>
<name>A0A8H3DA52_9AGAM</name>
<dbReference type="Pfam" id="PF07690">
    <property type="entry name" value="MFS_1"/>
    <property type="match status" value="1"/>
</dbReference>
<dbReference type="PANTHER" id="PTHR23502">
    <property type="entry name" value="MAJOR FACILITATOR SUPERFAMILY"/>
    <property type="match status" value="1"/>
</dbReference>
<reference evidence="9" key="1">
    <citation type="submission" date="2021-01" db="EMBL/GenBank/DDBJ databases">
        <authorList>
            <person name="Kaushik A."/>
        </authorList>
    </citation>
    <scope>NUCLEOTIDE SEQUENCE</scope>
    <source>
        <strain evidence="9">AG6-10EEA</strain>
    </source>
</reference>
<organism evidence="9 10">
    <name type="scientific">Rhizoctonia solani</name>
    <dbReference type="NCBI Taxonomy" id="456999"/>
    <lineage>
        <taxon>Eukaryota</taxon>
        <taxon>Fungi</taxon>
        <taxon>Dikarya</taxon>
        <taxon>Basidiomycota</taxon>
        <taxon>Agaricomycotina</taxon>
        <taxon>Agaricomycetes</taxon>
        <taxon>Cantharellales</taxon>
        <taxon>Ceratobasidiaceae</taxon>
        <taxon>Rhizoctonia</taxon>
    </lineage>
</organism>
<feature type="transmembrane region" description="Helical" evidence="7">
    <location>
        <begin position="91"/>
        <end position="114"/>
    </location>
</feature>
<evidence type="ECO:0000259" key="8">
    <source>
        <dbReference type="PROSITE" id="PS50850"/>
    </source>
</evidence>
<evidence type="ECO:0000256" key="3">
    <source>
        <dbReference type="ARBA" id="ARBA00022692"/>
    </source>
</evidence>
<feature type="transmembrane region" description="Helical" evidence="7">
    <location>
        <begin position="411"/>
        <end position="431"/>
    </location>
</feature>
<feature type="compositionally biased region" description="Polar residues" evidence="6">
    <location>
        <begin position="42"/>
        <end position="54"/>
    </location>
</feature>
<keyword evidence="5 7" id="KW-0472">Membrane</keyword>
<proteinExistence type="predicted"/>
<keyword evidence="2" id="KW-0813">Transport</keyword>
<dbReference type="InterPro" id="IPR011701">
    <property type="entry name" value="MFS"/>
</dbReference>
<feature type="transmembrane region" description="Helical" evidence="7">
    <location>
        <begin position="126"/>
        <end position="147"/>
    </location>
</feature>
<keyword evidence="4 7" id="KW-1133">Transmembrane helix</keyword>
<sequence length="650" mass="70790">RWKLPRPLHGHAPIEFGHIVRLASFMTLPQTPVNLNPDETPPGSNLSDFSSTSGVPGPDVEPQHNSPAVNETTEPVKAERPFSVYTKREKWYMVGMAALAGIFSPLASTVYFPAIPTMAAAFGKTIELINLTVTMYMIFQGISPMLWGSLADRFGRRPVYLTCLSLLLLSCVGLALVPINAYWLLMVLRCFQAAGSASMVALGAGVISDIATPAERGGFMGLFALGPTLGPCIGPIIGGLLSGGLGWRCVDSSASDAFARFVSHPLGLVSKVHVLVLDNCYRPHANFYGTVSEYILVDSVLGWLISHIIRTYPETLRAIVGDGSKPPQKWNRTPIPILGRRVPRISADSDFPTRTVPRKGANPLRIFRVFTQPDVLLVLVSTGIIYSLFYSVTTSTSPLFLSAYPYLTQSTVGLCFIAYGAGCALGSIVMGKVLDYDWRKMEGNLISSTVSTSHQVESGENSAEKGAHTTTHGRDSRKEKQTPAKPDKQDLPIEHTRLKRVPILFVIELGACIGYGWSVQQKAHIAVPLVLQFIGESSWYSSTLVSPFYLRDIAVVPILVGLVSMAFMTVTQTILVDMYPAQGSSITASNNFVRCLLGAGTVSIQDFIINAINPGWTYVLFCGICLLTVPLFIIEWRYGAIWRGRRIPTG</sequence>
<feature type="transmembrane region" description="Helical" evidence="7">
    <location>
        <begin position="159"/>
        <end position="185"/>
    </location>
</feature>
<dbReference type="Proteomes" id="UP000663853">
    <property type="component" value="Unassembled WGS sequence"/>
</dbReference>
<evidence type="ECO:0000256" key="1">
    <source>
        <dbReference type="ARBA" id="ARBA00004141"/>
    </source>
</evidence>
<evidence type="ECO:0000256" key="4">
    <source>
        <dbReference type="ARBA" id="ARBA00022989"/>
    </source>
</evidence>
<dbReference type="PROSITE" id="PS50850">
    <property type="entry name" value="MFS"/>
    <property type="match status" value="1"/>
</dbReference>
<feature type="compositionally biased region" description="Polar residues" evidence="6">
    <location>
        <begin position="450"/>
        <end position="461"/>
    </location>
</feature>
<evidence type="ECO:0000256" key="5">
    <source>
        <dbReference type="ARBA" id="ARBA00023136"/>
    </source>
</evidence>
<feature type="transmembrane region" description="Helical" evidence="7">
    <location>
        <begin position="375"/>
        <end position="391"/>
    </location>
</feature>